<gene>
    <name evidence="1" type="ORF">A0J61_10303</name>
</gene>
<evidence type="ECO:0000313" key="1">
    <source>
        <dbReference type="EMBL" id="OBZ81649.1"/>
    </source>
</evidence>
<dbReference type="EMBL" id="LUGH01001110">
    <property type="protein sequence ID" value="OBZ81649.1"/>
    <property type="molecule type" value="Genomic_DNA"/>
</dbReference>
<dbReference type="Proteomes" id="UP000093000">
    <property type="component" value="Unassembled WGS sequence"/>
</dbReference>
<evidence type="ECO:0000313" key="2">
    <source>
        <dbReference type="Proteomes" id="UP000093000"/>
    </source>
</evidence>
<dbReference type="AlphaFoldDB" id="A0A1C7MZ05"/>
<comment type="caution">
    <text evidence="1">The sequence shown here is derived from an EMBL/GenBank/DDBJ whole genome shotgun (WGS) entry which is preliminary data.</text>
</comment>
<proteinExistence type="predicted"/>
<keyword evidence="2" id="KW-1185">Reference proteome</keyword>
<protein>
    <submittedName>
        <fullName evidence="1">Uncharacterized protein</fullName>
    </submittedName>
</protein>
<accession>A0A1C7MZ05</accession>
<dbReference type="InParanoid" id="A0A1C7MZ05"/>
<reference evidence="1 2" key="1">
    <citation type="submission" date="2016-03" db="EMBL/GenBank/DDBJ databases">
        <title>Choanephora cucurbitarum.</title>
        <authorList>
            <person name="Min B."/>
            <person name="Park H."/>
            <person name="Park J.-H."/>
            <person name="Shin H.-D."/>
            <person name="Choi I.-G."/>
        </authorList>
    </citation>
    <scope>NUCLEOTIDE SEQUENCE [LARGE SCALE GENOMIC DNA]</scope>
    <source>
        <strain evidence="1 2">KUS-F28377</strain>
    </source>
</reference>
<name>A0A1C7MZ05_9FUNG</name>
<organism evidence="1 2">
    <name type="scientific">Choanephora cucurbitarum</name>
    <dbReference type="NCBI Taxonomy" id="101091"/>
    <lineage>
        <taxon>Eukaryota</taxon>
        <taxon>Fungi</taxon>
        <taxon>Fungi incertae sedis</taxon>
        <taxon>Mucoromycota</taxon>
        <taxon>Mucoromycotina</taxon>
        <taxon>Mucoromycetes</taxon>
        <taxon>Mucorales</taxon>
        <taxon>Mucorineae</taxon>
        <taxon>Choanephoraceae</taxon>
        <taxon>Choanephoroideae</taxon>
        <taxon>Choanephora</taxon>
    </lineage>
</organism>
<sequence length="75" mass="8722">MNKDTVPFMLFKLSFDASIYLKFDMLVWYFDKTSLMFKQKLESSKITVAICLRASLQPVMMRSLIGEPGALLYCR</sequence>